<dbReference type="Gene3D" id="3.30.1330.40">
    <property type="entry name" value="RutC-like"/>
    <property type="match status" value="1"/>
</dbReference>
<dbReference type="GO" id="GO:0005829">
    <property type="term" value="C:cytosol"/>
    <property type="evidence" value="ECO:0007669"/>
    <property type="project" value="TreeGrafter"/>
</dbReference>
<accession>A0A8T4J4D5</accession>
<proteinExistence type="inferred from homology"/>
<keyword evidence="3" id="KW-1185">Reference proteome</keyword>
<dbReference type="PANTHER" id="PTHR11803:SF58">
    <property type="entry name" value="PROTEIN HMF1-RELATED"/>
    <property type="match status" value="1"/>
</dbReference>
<dbReference type="PANTHER" id="PTHR11803">
    <property type="entry name" value="2-IMINOBUTANOATE/2-IMINOPROPANOATE DEAMINASE RIDA"/>
    <property type="match status" value="1"/>
</dbReference>
<evidence type="ECO:0000256" key="1">
    <source>
        <dbReference type="ARBA" id="ARBA00010552"/>
    </source>
</evidence>
<dbReference type="Proteomes" id="UP000675554">
    <property type="component" value="Unassembled WGS sequence"/>
</dbReference>
<comment type="similarity">
    <text evidence="1">Belongs to the RutC family.</text>
</comment>
<organism evidence="2 3">
    <name type="scientific">Streptomyces daliensis</name>
    <dbReference type="NCBI Taxonomy" id="299421"/>
    <lineage>
        <taxon>Bacteria</taxon>
        <taxon>Bacillati</taxon>
        <taxon>Actinomycetota</taxon>
        <taxon>Actinomycetes</taxon>
        <taxon>Kitasatosporales</taxon>
        <taxon>Streptomycetaceae</taxon>
        <taxon>Streptomyces</taxon>
    </lineage>
</organism>
<dbReference type="AlphaFoldDB" id="A0A8T4J4D5"/>
<gene>
    <name evidence="2" type="ORF">KDA82_36415</name>
</gene>
<evidence type="ECO:0000313" key="3">
    <source>
        <dbReference type="Proteomes" id="UP000675554"/>
    </source>
</evidence>
<dbReference type="InterPro" id="IPR006175">
    <property type="entry name" value="YjgF/YER057c/UK114"/>
</dbReference>
<dbReference type="GO" id="GO:0019239">
    <property type="term" value="F:deaminase activity"/>
    <property type="evidence" value="ECO:0007669"/>
    <property type="project" value="TreeGrafter"/>
</dbReference>
<dbReference type="InterPro" id="IPR035959">
    <property type="entry name" value="RutC-like_sf"/>
</dbReference>
<protein>
    <submittedName>
        <fullName evidence="2">RidA family protein</fullName>
    </submittedName>
</protein>
<dbReference type="Pfam" id="PF01042">
    <property type="entry name" value="Ribonuc_L-PSP"/>
    <property type="match status" value="1"/>
</dbReference>
<dbReference type="SUPFAM" id="SSF55298">
    <property type="entry name" value="YjgF-like"/>
    <property type="match status" value="1"/>
</dbReference>
<evidence type="ECO:0000313" key="2">
    <source>
        <dbReference type="EMBL" id="MBR7678360.1"/>
    </source>
</evidence>
<name>A0A8T4J4D5_9ACTN</name>
<sequence>MNSTNATSPTAPAITRINPSELHATPGYHHITVVETGRTAYLAGQCPLDADGNVVAPDDPEAQADQVAANALTALAAIGASPEQVVRSVIYVASDDRPVLAAVWNRLNASPLAGAFTTASTLLGVAQLGFPAQRVELDLTVALPPRD</sequence>
<reference evidence="2" key="1">
    <citation type="submission" date="2021-04" db="EMBL/GenBank/DDBJ databases">
        <title>Sequencing of actinobacteria type strains.</title>
        <authorList>
            <person name="Nguyen G.-S."/>
            <person name="Wentzel A."/>
        </authorList>
    </citation>
    <scope>NUCLEOTIDE SEQUENCE</scope>
    <source>
        <strain evidence="2">DSM 42095</strain>
    </source>
</reference>
<dbReference type="CDD" id="cd00448">
    <property type="entry name" value="YjgF_YER057c_UK114_family"/>
    <property type="match status" value="1"/>
</dbReference>
<dbReference type="EMBL" id="JAGSMN010001394">
    <property type="protein sequence ID" value="MBR7678360.1"/>
    <property type="molecule type" value="Genomic_DNA"/>
</dbReference>
<comment type="caution">
    <text evidence="2">The sequence shown here is derived from an EMBL/GenBank/DDBJ whole genome shotgun (WGS) entry which is preliminary data.</text>
</comment>